<evidence type="ECO:0000313" key="1">
    <source>
        <dbReference type="EMBL" id="KAH8031996.1"/>
    </source>
</evidence>
<sequence>MTTGFIVRAASKRIAGAECIAMLQAPNRRAPNHGLIKHLDRGGLYYPTQELVKVIGGLRRYVDCVLSQQRSVKKPFDVCVERSIQELVSLPVLSCSITNSDHRKVLLKVITQNFIKPLFANYAQGKTDMNNTEKFFQRKPLSRKILKL</sequence>
<gene>
    <name evidence="1" type="ORF">HPB51_022518</name>
</gene>
<dbReference type="Proteomes" id="UP000821866">
    <property type="component" value="Chromosome 3"/>
</dbReference>
<reference evidence="1" key="2">
    <citation type="submission" date="2021-09" db="EMBL/GenBank/DDBJ databases">
        <authorList>
            <person name="Jia N."/>
            <person name="Wang J."/>
            <person name="Shi W."/>
            <person name="Du L."/>
            <person name="Sun Y."/>
            <person name="Zhan W."/>
            <person name="Jiang J."/>
            <person name="Wang Q."/>
            <person name="Zhang B."/>
            <person name="Ji P."/>
            <person name="Sakyi L.B."/>
            <person name="Cui X."/>
            <person name="Yuan T."/>
            <person name="Jiang B."/>
            <person name="Yang W."/>
            <person name="Lam T.T.-Y."/>
            <person name="Chang Q."/>
            <person name="Ding S."/>
            <person name="Wang X."/>
            <person name="Zhu J."/>
            <person name="Ruan X."/>
            <person name="Zhao L."/>
            <person name="Wei J."/>
            <person name="Que T."/>
            <person name="Du C."/>
            <person name="Cheng J."/>
            <person name="Dai P."/>
            <person name="Han X."/>
            <person name="Huang E."/>
            <person name="Gao Y."/>
            <person name="Liu J."/>
            <person name="Shao H."/>
            <person name="Ye R."/>
            <person name="Li L."/>
            <person name="Wei W."/>
            <person name="Wang X."/>
            <person name="Wang C."/>
            <person name="Huo Q."/>
            <person name="Li W."/>
            <person name="Guo W."/>
            <person name="Chen H."/>
            <person name="Chen S."/>
            <person name="Zhou L."/>
            <person name="Zhou L."/>
            <person name="Ni X."/>
            <person name="Tian J."/>
            <person name="Zhou Y."/>
            <person name="Sheng Y."/>
            <person name="Liu T."/>
            <person name="Pan Y."/>
            <person name="Xia L."/>
            <person name="Li J."/>
            <person name="Zhao F."/>
            <person name="Cao W."/>
        </authorList>
    </citation>
    <scope>NUCLEOTIDE SEQUENCE</scope>
    <source>
        <strain evidence="1">Rmic-2018</strain>
        <tissue evidence="1">Larvae</tissue>
    </source>
</reference>
<keyword evidence="2" id="KW-1185">Reference proteome</keyword>
<accession>A0A9J6ECD3</accession>
<name>A0A9J6ECD3_RHIMP</name>
<dbReference type="AlphaFoldDB" id="A0A9J6ECD3"/>
<dbReference type="EMBL" id="JABSTU010000005">
    <property type="protein sequence ID" value="KAH8031996.1"/>
    <property type="molecule type" value="Genomic_DNA"/>
</dbReference>
<dbReference type="VEuPathDB" id="VectorBase:LOC119176033"/>
<comment type="caution">
    <text evidence="1">The sequence shown here is derived from an EMBL/GenBank/DDBJ whole genome shotgun (WGS) entry which is preliminary data.</text>
</comment>
<protein>
    <submittedName>
        <fullName evidence="1">Uncharacterized protein</fullName>
    </submittedName>
</protein>
<evidence type="ECO:0000313" key="2">
    <source>
        <dbReference type="Proteomes" id="UP000821866"/>
    </source>
</evidence>
<reference evidence="1" key="1">
    <citation type="journal article" date="2020" name="Cell">
        <title>Large-Scale Comparative Analyses of Tick Genomes Elucidate Their Genetic Diversity and Vector Capacities.</title>
        <authorList>
            <consortium name="Tick Genome and Microbiome Consortium (TIGMIC)"/>
            <person name="Jia N."/>
            <person name="Wang J."/>
            <person name="Shi W."/>
            <person name="Du L."/>
            <person name="Sun Y."/>
            <person name="Zhan W."/>
            <person name="Jiang J.F."/>
            <person name="Wang Q."/>
            <person name="Zhang B."/>
            <person name="Ji P."/>
            <person name="Bell-Sakyi L."/>
            <person name="Cui X.M."/>
            <person name="Yuan T.T."/>
            <person name="Jiang B.G."/>
            <person name="Yang W.F."/>
            <person name="Lam T.T."/>
            <person name="Chang Q.C."/>
            <person name="Ding S.J."/>
            <person name="Wang X.J."/>
            <person name="Zhu J.G."/>
            <person name="Ruan X.D."/>
            <person name="Zhao L."/>
            <person name="Wei J.T."/>
            <person name="Ye R.Z."/>
            <person name="Que T.C."/>
            <person name="Du C.H."/>
            <person name="Zhou Y.H."/>
            <person name="Cheng J.X."/>
            <person name="Dai P.F."/>
            <person name="Guo W.B."/>
            <person name="Han X.H."/>
            <person name="Huang E.J."/>
            <person name="Li L.F."/>
            <person name="Wei W."/>
            <person name="Gao Y.C."/>
            <person name="Liu J.Z."/>
            <person name="Shao H.Z."/>
            <person name="Wang X."/>
            <person name="Wang C.C."/>
            <person name="Yang T.C."/>
            <person name="Huo Q.B."/>
            <person name="Li W."/>
            <person name="Chen H.Y."/>
            <person name="Chen S.E."/>
            <person name="Zhou L.G."/>
            <person name="Ni X.B."/>
            <person name="Tian J.H."/>
            <person name="Sheng Y."/>
            <person name="Liu T."/>
            <person name="Pan Y.S."/>
            <person name="Xia L.Y."/>
            <person name="Li J."/>
            <person name="Zhao F."/>
            <person name="Cao W.C."/>
        </authorList>
    </citation>
    <scope>NUCLEOTIDE SEQUENCE</scope>
    <source>
        <strain evidence="1">Rmic-2018</strain>
    </source>
</reference>
<organism evidence="1 2">
    <name type="scientific">Rhipicephalus microplus</name>
    <name type="common">Cattle tick</name>
    <name type="synonym">Boophilus microplus</name>
    <dbReference type="NCBI Taxonomy" id="6941"/>
    <lineage>
        <taxon>Eukaryota</taxon>
        <taxon>Metazoa</taxon>
        <taxon>Ecdysozoa</taxon>
        <taxon>Arthropoda</taxon>
        <taxon>Chelicerata</taxon>
        <taxon>Arachnida</taxon>
        <taxon>Acari</taxon>
        <taxon>Parasitiformes</taxon>
        <taxon>Ixodida</taxon>
        <taxon>Ixodoidea</taxon>
        <taxon>Ixodidae</taxon>
        <taxon>Rhipicephalinae</taxon>
        <taxon>Rhipicephalus</taxon>
        <taxon>Boophilus</taxon>
    </lineage>
</organism>
<proteinExistence type="predicted"/>